<protein>
    <submittedName>
        <fullName evidence="11">Lipoprotein-anchoring transpeptidase ErfK/SrfK</fullName>
    </submittedName>
</protein>
<evidence type="ECO:0000256" key="5">
    <source>
        <dbReference type="ARBA" id="ARBA00022801"/>
    </source>
</evidence>
<proteinExistence type="inferred from homology"/>
<dbReference type="CDD" id="cd16913">
    <property type="entry name" value="YkuD_like"/>
    <property type="match status" value="1"/>
</dbReference>
<dbReference type="SUPFAM" id="SSF141523">
    <property type="entry name" value="L,D-transpeptidase catalytic domain-like"/>
    <property type="match status" value="1"/>
</dbReference>
<comment type="pathway">
    <text evidence="1 9">Cell wall biogenesis; peptidoglycan biosynthesis.</text>
</comment>
<keyword evidence="12" id="KW-1185">Reference proteome</keyword>
<accession>A0A7W5Z3V3</accession>
<keyword evidence="3" id="KW-0328">Glycosyltransferase</keyword>
<feature type="active site" description="Nucleophile" evidence="9">
    <location>
        <position position="189"/>
    </location>
</feature>
<evidence type="ECO:0000313" key="12">
    <source>
        <dbReference type="Proteomes" id="UP000537592"/>
    </source>
</evidence>
<dbReference type="UniPathway" id="UPA00219"/>
<keyword evidence="7 9" id="KW-0573">Peptidoglycan synthesis</keyword>
<dbReference type="PROSITE" id="PS51257">
    <property type="entry name" value="PROKAR_LIPOPROTEIN"/>
    <property type="match status" value="1"/>
</dbReference>
<dbReference type="PROSITE" id="PS52029">
    <property type="entry name" value="LD_TPASE"/>
    <property type="match status" value="1"/>
</dbReference>
<feature type="domain" description="L,D-TPase catalytic" evidence="10">
    <location>
        <begin position="77"/>
        <end position="213"/>
    </location>
</feature>
<reference evidence="11 12" key="1">
    <citation type="submission" date="2020-08" db="EMBL/GenBank/DDBJ databases">
        <title>Genomic Encyclopedia of Type Strains, Phase IV (KMG-IV): sequencing the most valuable type-strain genomes for metagenomic binning, comparative biology and taxonomic classification.</title>
        <authorList>
            <person name="Goeker M."/>
        </authorList>
    </citation>
    <scope>NUCLEOTIDE SEQUENCE [LARGE SCALE GENOMIC DNA]</scope>
    <source>
        <strain evidence="11 12">DSM 28760</strain>
    </source>
</reference>
<dbReference type="AlphaFoldDB" id="A0A7W5Z3V3"/>
<dbReference type="FunFam" id="2.40.440.10:FF:000002">
    <property type="entry name" value="L,D-transpeptidase ErfK/SrfK"/>
    <property type="match status" value="1"/>
</dbReference>
<comment type="caution">
    <text evidence="11">The sequence shown here is derived from an EMBL/GenBank/DDBJ whole genome shotgun (WGS) entry which is preliminary data.</text>
</comment>
<dbReference type="Gene3D" id="2.40.440.10">
    <property type="entry name" value="L,D-transpeptidase catalytic domain-like"/>
    <property type="match status" value="1"/>
</dbReference>
<dbReference type="InterPro" id="IPR038063">
    <property type="entry name" value="Transpep_catalytic_dom"/>
</dbReference>
<dbReference type="PANTHER" id="PTHR30582">
    <property type="entry name" value="L,D-TRANSPEPTIDASE"/>
    <property type="match status" value="1"/>
</dbReference>
<evidence type="ECO:0000313" key="11">
    <source>
        <dbReference type="EMBL" id="MBB3809563.1"/>
    </source>
</evidence>
<keyword evidence="8 9" id="KW-0961">Cell wall biogenesis/degradation</keyword>
<dbReference type="GO" id="GO:0008360">
    <property type="term" value="P:regulation of cell shape"/>
    <property type="evidence" value="ECO:0007669"/>
    <property type="project" value="UniProtKB-UniRule"/>
</dbReference>
<evidence type="ECO:0000256" key="3">
    <source>
        <dbReference type="ARBA" id="ARBA00022676"/>
    </source>
</evidence>
<dbReference type="InterPro" id="IPR005490">
    <property type="entry name" value="LD_TPept_cat_dom"/>
</dbReference>
<dbReference type="GO" id="GO:0016757">
    <property type="term" value="F:glycosyltransferase activity"/>
    <property type="evidence" value="ECO:0007669"/>
    <property type="project" value="UniProtKB-KW"/>
</dbReference>
<gene>
    <name evidence="11" type="ORF">FHS81_001645</name>
</gene>
<dbReference type="GO" id="GO:0071972">
    <property type="term" value="F:peptidoglycan L,D-transpeptidase activity"/>
    <property type="evidence" value="ECO:0007669"/>
    <property type="project" value="TreeGrafter"/>
</dbReference>
<dbReference type="GO" id="GO:0071555">
    <property type="term" value="P:cell wall organization"/>
    <property type="evidence" value="ECO:0007669"/>
    <property type="project" value="UniProtKB-UniRule"/>
</dbReference>
<evidence type="ECO:0000256" key="4">
    <source>
        <dbReference type="ARBA" id="ARBA00022679"/>
    </source>
</evidence>
<dbReference type="GO" id="GO:0018104">
    <property type="term" value="P:peptidoglycan-protein cross-linking"/>
    <property type="evidence" value="ECO:0007669"/>
    <property type="project" value="TreeGrafter"/>
</dbReference>
<evidence type="ECO:0000259" key="10">
    <source>
        <dbReference type="PROSITE" id="PS52029"/>
    </source>
</evidence>
<organism evidence="11 12">
    <name type="scientific">Pseudochelatococcus contaminans</name>
    <dbReference type="NCBI Taxonomy" id="1538103"/>
    <lineage>
        <taxon>Bacteria</taxon>
        <taxon>Pseudomonadati</taxon>
        <taxon>Pseudomonadota</taxon>
        <taxon>Alphaproteobacteria</taxon>
        <taxon>Hyphomicrobiales</taxon>
        <taxon>Chelatococcaceae</taxon>
        <taxon>Pseudochelatococcus</taxon>
    </lineage>
</organism>
<sequence>MISRRLFVIGAPLSLAACASTQPRVAEPVLPAIEPHYYQMYAALPHERFPIPAVDLTQIRPELLRREVAYPTDEQPGTIVIDPANHFLYLVRPEGRAIRYGVGVGRAGFDWDGRATIRRKAVWPTWTPPAEMIKRQPELEEYRRGMPPSLENPMGARALYLYQGDRDTLYRIHGTNDPLSIGQSMSSGCIRLLNQDIIDLHDRVPIGTKVVVLEAELPPELAGF</sequence>
<keyword evidence="4" id="KW-0808">Transferase</keyword>
<dbReference type="GO" id="GO:0005576">
    <property type="term" value="C:extracellular region"/>
    <property type="evidence" value="ECO:0007669"/>
    <property type="project" value="TreeGrafter"/>
</dbReference>
<evidence type="ECO:0000256" key="6">
    <source>
        <dbReference type="ARBA" id="ARBA00022960"/>
    </source>
</evidence>
<dbReference type="InterPro" id="IPR050979">
    <property type="entry name" value="LD-transpeptidase"/>
</dbReference>
<feature type="active site" description="Proton donor/acceptor" evidence="9">
    <location>
        <position position="173"/>
    </location>
</feature>
<evidence type="ECO:0000256" key="9">
    <source>
        <dbReference type="PROSITE-ProRule" id="PRU01373"/>
    </source>
</evidence>
<dbReference type="PANTHER" id="PTHR30582:SF24">
    <property type="entry name" value="L,D-TRANSPEPTIDASE ERFK_SRFK-RELATED"/>
    <property type="match status" value="1"/>
</dbReference>
<evidence type="ECO:0000256" key="2">
    <source>
        <dbReference type="ARBA" id="ARBA00005992"/>
    </source>
</evidence>
<evidence type="ECO:0000256" key="1">
    <source>
        <dbReference type="ARBA" id="ARBA00004752"/>
    </source>
</evidence>
<keyword evidence="5" id="KW-0378">Hydrolase</keyword>
<dbReference type="Pfam" id="PF03734">
    <property type="entry name" value="YkuD"/>
    <property type="match status" value="1"/>
</dbReference>
<comment type="similarity">
    <text evidence="2">Belongs to the YkuD family.</text>
</comment>
<dbReference type="EMBL" id="JACICC010000003">
    <property type="protein sequence ID" value="MBB3809563.1"/>
    <property type="molecule type" value="Genomic_DNA"/>
</dbReference>
<dbReference type="Proteomes" id="UP000537592">
    <property type="component" value="Unassembled WGS sequence"/>
</dbReference>
<evidence type="ECO:0000256" key="8">
    <source>
        <dbReference type="ARBA" id="ARBA00023316"/>
    </source>
</evidence>
<keyword evidence="6 9" id="KW-0133">Cell shape</keyword>
<name>A0A7W5Z3V3_9HYPH</name>
<keyword evidence="11" id="KW-0449">Lipoprotein</keyword>
<evidence type="ECO:0000256" key="7">
    <source>
        <dbReference type="ARBA" id="ARBA00022984"/>
    </source>
</evidence>